<dbReference type="SUPFAM" id="SSF57829">
    <property type="entry name" value="Zn-binding ribosomal proteins"/>
    <property type="match status" value="1"/>
</dbReference>
<dbReference type="InterPro" id="IPR001705">
    <property type="entry name" value="Ribosomal_bL33"/>
</dbReference>
<accession>A0A2M7TNT0</accession>
<evidence type="ECO:0000256" key="5">
    <source>
        <dbReference type="HAMAP-Rule" id="MF_00294"/>
    </source>
</evidence>
<evidence type="ECO:0000256" key="4">
    <source>
        <dbReference type="ARBA" id="ARBA00035176"/>
    </source>
</evidence>
<dbReference type="InterPro" id="IPR011332">
    <property type="entry name" value="Ribosomal_zn-bd"/>
</dbReference>
<comment type="caution">
    <text evidence="6">The sequence shown here is derived from an EMBL/GenBank/DDBJ whole genome shotgun (WGS) entry which is preliminary data.</text>
</comment>
<dbReference type="HAMAP" id="MF_00294">
    <property type="entry name" value="Ribosomal_bL33"/>
    <property type="match status" value="1"/>
</dbReference>
<proteinExistence type="inferred from homology"/>
<comment type="similarity">
    <text evidence="1 5">Belongs to the bacterial ribosomal protein bL33 family.</text>
</comment>
<evidence type="ECO:0000256" key="2">
    <source>
        <dbReference type="ARBA" id="ARBA00022980"/>
    </source>
</evidence>
<dbReference type="GO" id="GO:1990904">
    <property type="term" value="C:ribonucleoprotein complex"/>
    <property type="evidence" value="ECO:0007669"/>
    <property type="project" value="UniProtKB-KW"/>
</dbReference>
<dbReference type="Pfam" id="PF00471">
    <property type="entry name" value="Ribosomal_L33"/>
    <property type="match status" value="1"/>
</dbReference>
<evidence type="ECO:0000256" key="1">
    <source>
        <dbReference type="ARBA" id="ARBA00007596"/>
    </source>
</evidence>
<name>A0A2M7TNT0_9BACT</name>
<dbReference type="EMBL" id="PFNO01000031">
    <property type="protein sequence ID" value="PIZ49844.1"/>
    <property type="molecule type" value="Genomic_DNA"/>
</dbReference>
<dbReference type="NCBIfam" id="TIGR01023">
    <property type="entry name" value="rpmG_bact"/>
    <property type="match status" value="1"/>
</dbReference>
<dbReference type="GO" id="GO:0005840">
    <property type="term" value="C:ribosome"/>
    <property type="evidence" value="ECO:0007669"/>
    <property type="project" value="UniProtKB-KW"/>
</dbReference>
<protein>
    <recommendedName>
        <fullName evidence="4 5">Large ribosomal subunit protein bL33</fullName>
    </recommendedName>
</protein>
<evidence type="ECO:0000313" key="7">
    <source>
        <dbReference type="Proteomes" id="UP000229753"/>
    </source>
</evidence>
<keyword evidence="3 5" id="KW-0687">Ribonucleoprotein</keyword>
<dbReference type="NCBIfam" id="NF001764">
    <property type="entry name" value="PRK00504.1"/>
    <property type="match status" value="1"/>
</dbReference>
<evidence type="ECO:0000313" key="6">
    <source>
        <dbReference type="EMBL" id="PIZ49844.1"/>
    </source>
</evidence>
<sequence length="61" mass="6996">MAKKGARELVALICSSCKSQNYITERNKVNMDTKGKGKLQINKFCKRCKKYTSHKETSKLK</sequence>
<gene>
    <name evidence="5 6" type="primary">rpmG</name>
    <name evidence="6" type="ORF">COY29_00920</name>
</gene>
<organism evidence="6 7">
    <name type="scientific">Candidatus Woesebacteria bacterium CG_4_10_14_0_2_um_filter_39_14</name>
    <dbReference type="NCBI Taxonomy" id="1975054"/>
    <lineage>
        <taxon>Bacteria</taxon>
        <taxon>Candidatus Woeseibacteriota</taxon>
    </lineage>
</organism>
<evidence type="ECO:0000256" key="3">
    <source>
        <dbReference type="ARBA" id="ARBA00023274"/>
    </source>
</evidence>
<keyword evidence="2 5" id="KW-0689">Ribosomal protein</keyword>
<reference evidence="7" key="1">
    <citation type="submission" date="2017-09" db="EMBL/GenBank/DDBJ databases">
        <title>Depth-based differentiation of microbial function through sediment-hosted aquifers and enrichment of novel symbionts in the deep terrestrial subsurface.</title>
        <authorList>
            <person name="Probst A.J."/>
            <person name="Ladd B."/>
            <person name="Jarett J.K."/>
            <person name="Geller-Mcgrath D.E."/>
            <person name="Sieber C.M.K."/>
            <person name="Emerson J.B."/>
            <person name="Anantharaman K."/>
            <person name="Thomas B.C."/>
            <person name="Malmstrom R."/>
            <person name="Stieglmeier M."/>
            <person name="Klingl A."/>
            <person name="Woyke T."/>
            <person name="Ryan C.M."/>
            <person name="Banfield J.F."/>
        </authorList>
    </citation>
    <scope>NUCLEOTIDE SEQUENCE [LARGE SCALE GENOMIC DNA]</scope>
</reference>
<dbReference type="Proteomes" id="UP000229753">
    <property type="component" value="Unassembled WGS sequence"/>
</dbReference>
<dbReference type="InterPro" id="IPR038584">
    <property type="entry name" value="Ribosomal_bL33_sf"/>
</dbReference>
<dbReference type="GO" id="GO:0005737">
    <property type="term" value="C:cytoplasm"/>
    <property type="evidence" value="ECO:0007669"/>
    <property type="project" value="UniProtKB-ARBA"/>
</dbReference>
<dbReference type="GO" id="GO:0003735">
    <property type="term" value="F:structural constituent of ribosome"/>
    <property type="evidence" value="ECO:0007669"/>
    <property type="project" value="InterPro"/>
</dbReference>
<dbReference type="AlphaFoldDB" id="A0A2M7TNT0"/>
<dbReference type="Gene3D" id="2.20.28.120">
    <property type="entry name" value="Ribosomal protein L33"/>
    <property type="match status" value="1"/>
</dbReference>
<dbReference type="GO" id="GO:0006412">
    <property type="term" value="P:translation"/>
    <property type="evidence" value="ECO:0007669"/>
    <property type="project" value="UniProtKB-UniRule"/>
</dbReference>